<dbReference type="Gene3D" id="2.60.120.620">
    <property type="entry name" value="q2cbj1_9rhob like domain"/>
    <property type="match status" value="1"/>
</dbReference>
<reference evidence="1 2" key="1">
    <citation type="submission" date="2016-10" db="EMBL/GenBank/DDBJ databases">
        <authorList>
            <person name="de Groot N.N."/>
        </authorList>
    </citation>
    <scope>NUCLEOTIDE SEQUENCE [LARGE SCALE GENOMIC DNA]</scope>
    <source>
        <strain evidence="1 2">CGMCC 1.6291</strain>
    </source>
</reference>
<dbReference type="RefSeq" id="WP_091646429.1">
    <property type="nucleotide sequence ID" value="NZ_FOEG01000015.1"/>
</dbReference>
<evidence type="ECO:0000313" key="2">
    <source>
        <dbReference type="Proteomes" id="UP000199657"/>
    </source>
</evidence>
<dbReference type="Proteomes" id="UP000199657">
    <property type="component" value="Unassembled WGS sequence"/>
</dbReference>
<dbReference type="EMBL" id="FOEG01000015">
    <property type="protein sequence ID" value="SEP18365.1"/>
    <property type="molecule type" value="Genomic_DNA"/>
</dbReference>
<evidence type="ECO:0008006" key="3">
    <source>
        <dbReference type="Google" id="ProtNLM"/>
    </source>
</evidence>
<name>A0A1H8VSM5_9GAMM</name>
<dbReference type="AlphaFoldDB" id="A0A1H8VSM5"/>
<evidence type="ECO:0000313" key="1">
    <source>
        <dbReference type="EMBL" id="SEP18365.1"/>
    </source>
</evidence>
<accession>A0A1H8VSM5</accession>
<gene>
    <name evidence="1" type="ORF">SAMN04488052_1153</name>
</gene>
<protein>
    <recommendedName>
        <fullName evidence="3">Phytanoyl-CoA dioxygenase (PhyH)</fullName>
    </recommendedName>
</protein>
<dbReference type="SUPFAM" id="SSF51197">
    <property type="entry name" value="Clavaminate synthase-like"/>
    <property type="match status" value="1"/>
</dbReference>
<keyword evidence="2" id="KW-1185">Reference proteome</keyword>
<organism evidence="1 2">
    <name type="scientific">Aquisalimonas asiatica</name>
    <dbReference type="NCBI Taxonomy" id="406100"/>
    <lineage>
        <taxon>Bacteria</taxon>
        <taxon>Pseudomonadati</taxon>
        <taxon>Pseudomonadota</taxon>
        <taxon>Gammaproteobacteria</taxon>
        <taxon>Chromatiales</taxon>
        <taxon>Ectothiorhodospiraceae</taxon>
        <taxon>Aquisalimonas</taxon>
    </lineage>
</organism>
<sequence length="259" mass="28685">MLTEDQINQFINEGFVKLEGAFSTELARHCRDILWADTGCDPNDASTWKEAVVWLWDYDQEPFVESANTPALHEAFNQLVGEGRWEPRYSLGTFPVRFPAASDTGDTGWHVDASFPGPDADSDDFASWRLNVYSRDRALLMLFLFSDVGPLDAPTRIRVGSHQEVARILAPAGDAGLSSFDLSATEQCEEVLATGPAGTVYLCHPFLVHAAQVNQGVAPRFMAQPPLYLEEPYQLEGKEEGSYVPVEEAIRRALGKPHV</sequence>
<dbReference type="OrthoDB" id="9798771at2"/>
<dbReference type="STRING" id="406100.SAMN04488052_1153"/>
<proteinExistence type="predicted"/>